<evidence type="ECO:0000313" key="1">
    <source>
        <dbReference type="EMBL" id="TWT90586.1"/>
    </source>
</evidence>
<dbReference type="Proteomes" id="UP000315440">
    <property type="component" value="Unassembled WGS sequence"/>
</dbReference>
<proteinExistence type="predicted"/>
<evidence type="ECO:0000313" key="2">
    <source>
        <dbReference type="Proteomes" id="UP000315440"/>
    </source>
</evidence>
<protein>
    <submittedName>
        <fullName evidence="1">Uncharacterized protein</fullName>
    </submittedName>
</protein>
<name>A0A5C5ZTQ2_9BACT</name>
<gene>
    <name evidence="1" type="ORF">Mal64_09800</name>
</gene>
<keyword evidence="2" id="KW-1185">Reference proteome</keyword>
<accession>A0A5C5ZTQ2</accession>
<dbReference type="EMBL" id="SJPQ01000001">
    <property type="protein sequence ID" value="TWT90586.1"/>
    <property type="molecule type" value="Genomic_DNA"/>
</dbReference>
<organism evidence="1 2">
    <name type="scientific">Pseudobythopirellula maris</name>
    <dbReference type="NCBI Taxonomy" id="2527991"/>
    <lineage>
        <taxon>Bacteria</taxon>
        <taxon>Pseudomonadati</taxon>
        <taxon>Planctomycetota</taxon>
        <taxon>Planctomycetia</taxon>
        <taxon>Pirellulales</taxon>
        <taxon>Lacipirellulaceae</taxon>
        <taxon>Pseudobythopirellula</taxon>
    </lineage>
</organism>
<comment type="caution">
    <text evidence="1">The sequence shown here is derived from an EMBL/GenBank/DDBJ whole genome shotgun (WGS) entry which is preliminary data.</text>
</comment>
<dbReference type="AlphaFoldDB" id="A0A5C5ZTQ2"/>
<reference evidence="1 2" key="1">
    <citation type="submission" date="2019-02" db="EMBL/GenBank/DDBJ databases">
        <title>Deep-cultivation of Planctomycetes and their phenomic and genomic characterization uncovers novel biology.</title>
        <authorList>
            <person name="Wiegand S."/>
            <person name="Jogler M."/>
            <person name="Boedeker C."/>
            <person name="Pinto D."/>
            <person name="Vollmers J."/>
            <person name="Rivas-Marin E."/>
            <person name="Kohn T."/>
            <person name="Peeters S.H."/>
            <person name="Heuer A."/>
            <person name="Rast P."/>
            <person name="Oberbeckmann S."/>
            <person name="Bunk B."/>
            <person name="Jeske O."/>
            <person name="Meyerdierks A."/>
            <person name="Storesund J.E."/>
            <person name="Kallscheuer N."/>
            <person name="Luecker S."/>
            <person name="Lage O.M."/>
            <person name="Pohl T."/>
            <person name="Merkel B.J."/>
            <person name="Hornburger P."/>
            <person name="Mueller R.-W."/>
            <person name="Bruemmer F."/>
            <person name="Labrenz M."/>
            <person name="Spormann A.M."/>
            <person name="Op Den Camp H."/>
            <person name="Overmann J."/>
            <person name="Amann R."/>
            <person name="Jetten M.S.M."/>
            <person name="Mascher T."/>
            <person name="Medema M.H."/>
            <person name="Devos D.P."/>
            <person name="Kaster A.-K."/>
            <person name="Ovreas L."/>
            <person name="Rohde M."/>
            <person name="Galperin M.Y."/>
            <person name="Jogler C."/>
        </authorList>
    </citation>
    <scope>NUCLEOTIDE SEQUENCE [LARGE SCALE GENOMIC DNA]</scope>
    <source>
        <strain evidence="1 2">Mal64</strain>
    </source>
</reference>
<dbReference type="RefSeq" id="WP_231993583.1">
    <property type="nucleotide sequence ID" value="NZ_SJPQ01000001.1"/>
</dbReference>
<sequence length="65" mass="6745">MFEAKHLAPVKDFVRIGTGRDVANVAFAMLNVGAVLQAKTVSAVWLDGAPASQDPPPAEEPVATA</sequence>